<keyword evidence="2" id="KW-0472">Membrane</keyword>
<keyword evidence="2" id="KW-0812">Transmembrane</keyword>
<dbReference type="SUPFAM" id="SSF89372">
    <property type="entry name" value="Fucose-specific lectin"/>
    <property type="match status" value="1"/>
</dbReference>
<gene>
    <name evidence="3" type="ORF">LTR91_008168</name>
</gene>
<evidence type="ECO:0000256" key="1">
    <source>
        <dbReference type="SAM" id="MobiDB-lite"/>
    </source>
</evidence>
<sequence>MSNTTTQAMDTTARYSALEHGGLEVTERLDGPEVVPGSVAPIIERRPSLHSPEIAHPEQYQPNKQEHGNYFGGNDEVAAPAYGEDARPAFMHNDAKEAGMAVHETGSPRKARRYCGMSRTVCIIVAVVAMLVVLGAVLGGVLGTLLTKHSGNSSSSALPEPYTFNGTSSNNTTPTSSSSPLEAMAGTGFAAAVSADGSGRLLMYYQDARGRIIENSYLNGSWTLETTSLIDESVVVSSDATQGSPLAAVSYTVGTLQYRQIFYIDGTGLVKTTNSTTVSANAVATSWTTPYAIATDHAATSETAGLAACSDHIGMNGIRVYYGSISGYVQEVAYQFNNTALGWNELYSFPQSDANSGVACVVYDNAANQDQFVNVYMRNTSGIVVQNYYDFVANDGWSLGPETSTNLTIASGTALAACNDDSQSEYIHFQLTNGTIMRGMVDPSGSVFEQYNLLQTATTNSKLAATYVDGGALLMFQNDTDASTMWLADTSQRMVSILNEAIP</sequence>
<feature type="compositionally biased region" description="Low complexity" evidence="1">
    <location>
        <begin position="167"/>
        <end position="180"/>
    </location>
</feature>
<proteinExistence type="predicted"/>
<evidence type="ECO:0008006" key="5">
    <source>
        <dbReference type="Google" id="ProtNLM"/>
    </source>
</evidence>
<dbReference type="Gene3D" id="2.120.10.70">
    <property type="entry name" value="Fucose-specific lectin"/>
    <property type="match status" value="1"/>
</dbReference>
<reference evidence="3" key="1">
    <citation type="submission" date="2023-06" db="EMBL/GenBank/DDBJ databases">
        <title>Black Yeasts Isolated from many extreme environments.</title>
        <authorList>
            <person name="Coleine C."/>
            <person name="Stajich J.E."/>
            <person name="Selbmann L."/>
        </authorList>
    </citation>
    <scope>NUCLEOTIDE SEQUENCE</scope>
    <source>
        <strain evidence="3">CCFEE 5200</strain>
    </source>
</reference>
<dbReference type="Proteomes" id="UP001175353">
    <property type="component" value="Unassembled WGS sequence"/>
</dbReference>
<keyword evidence="4" id="KW-1185">Reference proteome</keyword>
<feature type="region of interest" description="Disordered" evidence="1">
    <location>
        <begin position="150"/>
        <end position="180"/>
    </location>
</feature>
<protein>
    <recommendedName>
        <fullName evidence="5">Fucose-specific lectin</fullName>
    </recommendedName>
</protein>
<dbReference type="AlphaFoldDB" id="A0AAN6KN40"/>
<keyword evidence="2" id="KW-1133">Transmembrane helix</keyword>
<name>A0AAN6KN40_9PEZI</name>
<evidence type="ECO:0000313" key="3">
    <source>
        <dbReference type="EMBL" id="KAK0993106.1"/>
    </source>
</evidence>
<evidence type="ECO:0000313" key="4">
    <source>
        <dbReference type="Proteomes" id="UP001175353"/>
    </source>
</evidence>
<accession>A0AAN6KN40</accession>
<evidence type="ECO:0000256" key="2">
    <source>
        <dbReference type="SAM" id="Phobius"/>
    </source>
</evidence>
<dbReference type="EMBL" id="JAUJLE010000061">
    <property type="protein sequence ID" value="KAK0993106.1"/>
    <property type="molecule type" value="Genomic_DNA"/>
</dbReference>
<organism evidence="3 4">
    <name type="scientific">Friedmanniomyces endolithicus</name>
    <dbReference type="NCBI Taxonomy" id="329885"/>
    <lineage>
        <taxon>Eukaryota</taxon>
        <taxon>Fungi</taxon>
        <taxon>Dikarya</taxon>
        <taxon>Ascomycota</taxon>
        <taxon>Pezizomycotina</taxon>
        <taxon>Dothideomycetes</taxon>
        <taxon>Dothideomycetidae</taxon>
        <taxon>Mycosphaerellales</taxon>
        <taxon>Teratosphaeriaceae</taxon>
        <taxon>Friedmanniomyces</taxon>
    </lineage>
</organism>
<feature type="transmembrane region" description="Helical" evidence="2">
    <location>
        <begin position="120"/>
        <end position="146"/>
    </location>
</feature>
<comment type="caution">
    <text evidence="3">The sequence shown here is derived from an EMBL/GenBank/DDBJ whole genome shotgun (WGS) entry which is preliminary data.</text>
</comment>